<keyword evidence="2" id="KW-1133">Transmembrane helix</keyword>
<reference evidence="3 4" key="1">
    <citation type="journal article" date="2004" name="Science">
        <title>The Ashbya gossypii genome as a tool for mapping the ancient Saccharomyces cerevisiae genome.</title>
        <authorList>
            <person name="Dietrich F.S."/>
            <person name="Voegeli S."/>
            <person name="Brachat S."/>
            <person name="Lerch A."/>
            <person name="Gates K."/>
            <person name="Steiner S."/>
            <person name="Mohr C."/>
            <person name="Pohlmann R."/>
            <person name="Luedi P."/>
            <person name="Choi S."/>
            <person name="Wing R.A."/>
            <person name="Flavier A."/>
            <person name="Gaffney T.D."/>
            <person name="Philippsen P."/>
        </authorList>
    </citation>
    <scope>NUCLEOTIDE SEQUENCE [LARGE SCALE GENOMIC DNA]</scope>
    <source>
        <strain evidence="4">ATCC 10895 / CBS 109.51 / FGSC 9923 / NRRL Y-1056</strain>
    </source>
</reference>
<sequence length="94" mass="10107">MTQNAKSIIIGVVIPLAAIVLVLGVALGKAWHKQRKEDMEDHDPDFDGDAEFVSDLASGGQYTPYKSYPDMVAGAPSAPSDASDKQMDPVYTRP</sequence>
<dbReference type="HOGENOM" id="CLU_2399254_0_0_1"/>
<gene>
    <name evidence="3" type="ORF">AGOS_AGR225WA</name>
</gene>
<feature type="transmembrane region" description="Helical" evidence="2">
    <location>
        <begin position="6"/>
        <end position="27"/>
    </location>
</feature>
<dbReference type="AlphaFoldDB" id="D8FGG6"/>
<evidence type="ECO:0000256" key="2">
    <source>
        <dbReference type="SAM" id="Phobius"/>
    </source>
</evidence>
<protein>
    <submittedName>
        <fullName evidence="3">AGR225W-Ap</fullName>
    </submittedName>
</protein>
<organism evidence="3 4">
    <name type="scientific">Eremothecium gossypii (strain ATCC 10895 / CBS 109.51 / FGSC 9923 / NRRL Y-1056)</name>
    <name type="common">Yeast</name>
    <name type="synonym">Ashbya gossypii</name>
    <dbReference type="NCBI Taxonomy" id="284811"/>
    <lineage>
        <taxon>Eukaryota</taxon>
        <taxon>Fungi</taxon>
        <taxon>Dikarya</taxon>
        <taxon>Ascomycota</taxon>
        <taxon>Saccharomycotina</taxon>
        <taxon>Saccharomycetes</taxon>
        <taxon>Saccharomycetales</taxon>
        <taxon>Saccharomycetaceae</taxon>
        <taxon>Eremothecium</taxon>
    </lineage>
</organism>
<dbReference type="InParanoid" id="D8FGG6"/>
<evidence type="ECO:0000313" key="3">
    <source>
        <dbReference type="EMBL" id="ADJ41743.1"/>
    </source>
</evidence>
<reference evidence="4" key="2">
    <citation type="journal article" date="2013" name="G3 (Bethesda)">
        <title>Genomes of Ashbya fungi isolated from insects reveal four mating-type loci, numerous translocations, lack of transposons, and distinct gene duplications.</title>
        <authorList>
            <person name="Dietrich F.S."/>
            <person name="Voegeli S."/>
            <person name="Kuo S."/>
            <person name="Philippsen P."/>
        </authorList>
    </citation>
    <scope>GENOME REANNOTATION</scope>
    <source>
        <strain evidence="4">ATCC 10895 / CBS 109.51 / FGSC 9923 / NRRL Y-1056</strain>
    </source>
</reference>
<dbReference type="GeneID" id="9487559"/>
<dbReference type="Proteomes" id="UP000000591">
    <property type="component" value="Chromosome VII"/>
</dbReference>
<accession>D8FGG6</accession>
<dbReference type="Pfam" id="PF08693">
    <property type="entry name" value="SKG6"/>
    <property type="match status" value="1"/>
</dbReference>
<dbReference type="OrthoDB" id="10364705at2759"/>
<keyword evidence="2" id="KW-0472">Membrane</keyword>
<evidence type="ECO:0000256" key="1">
    <source>
        <dbReference type="SAM" id="MobiDB-lite"/>
    </source>
</evidence>
<proteinExistence type="predicted"/>
<keyword evidence="4" id="KW-1185">Reference proteome</keyword>
<dbReference type="KEGG" id="ago:AGOS_AGR225WA"/>
<name>D8FGG6_EREGS</name>
<evidence type="ECO:0000313" key="4">
    <source>
        <dbReference type="Proteomes" id="UP000000591"/>
    </source>
</evidence>
<keyword evidence="2" id="KW-0812">Transmembrane</keyword>
<dbReference type="EMBL" id="AE016820">
    <property type="protein sequence ID" value="ADJ41743.1"/>
    <property type="molecule type" value="Genomic_DNA"/>
</dbReference>
<feature type="region of interest" description="Disordered" evidence="1">
    <location>
        <begin position="68"/>
        <end position="94"/>
    </location>
</feature>
<dbReference type="STRING" id="284811.D8FGG6"/>
<dbReference type="RefSeq" id="NP_001342236.1">
    <property type="nucleotide sequence ID" value="NM_001355362.1"/>
</dbReference>
<dbReference type="InterPro" id="IPR014805">
    <property type="entry name" value="SKG6/TOS2-like"/>
</dbReference>